<dbReference type="SUPFAM" id="SSF46548">
    <property type="entry name" value="alpha-helical ferredoxin"/>
    <property type="match status" value="1"/>
</dbReference>
<organism evidence="3 4">
    <name type="scientific">Candidatus Thiodiazotropha taylori</name>
    <dbReference type="NCBI Taxonomy" id="2792791"/>
    <lineage>
        <taxon>Bacteria</taxon>
        <taxon>Pseudomonadati</taxon>
        <taxon>Pseudomonadota</taxon>
        <taxon>Gammaproteobacteria</taxon>
        <taxon>Chromatiales</taxon>
        <taxon>Sedimenticolaceae</taxon>
        <taxon>Candidatus Thiodiazotropha</taxon>
    </lineage>
</organism>
<dbReference type="InterPro" id="IPR023753">
    <property type="entry name" value="FAD/NAD-binding_dom"/>
</dbReference>
<dbReference type="Pfam" id="PF07992">
    <property type="entry name" value="Pyr_redox_2"/>
    <property type="match status" value="1"/>
</dbReference>
<feature type="domain" description="FAD/NAD(P)-binding" evidence="1">
    <location>
        <begin position="125"/>
        <end position="377"/>
    </location>
</feature>
<evidence type="ECO:0000259" key="1">
    <source>
        <dbReference type="Pfam" id="PF07992"/>
    </source>
</evidence>
<evidence type="ECO:0000313" key="3">
    <source>
        <dbReference type="EMBL" id="MCG7946947.1"/>
    </source>
</evidence>
<dbReference type="Gene3D" id="3.50.50.60">
    <property type="entry name" value="FAD/NAD(P)-binding domain"/>
    <property type="match status" value="2"/>
</dbReference>
<protein>
    <submittedName>
        <fullName evidence="3">FAD-dependent oxidoreductase</fullName>
    </submittedName>
</protein>
<evidence type="ECO:0000313" key="4">
    <source>
        <dbReference type="Proteomes" id="UP000886667"/>
    </source>
</evidence>
<feature type="domain" description="Dihydroprymidine dehydrogenase" evidence="2">
    <location>
        <begin position="34"/>
        <end position="113"/>
    </location>
</feature>
<feature type="non-terminal residue" evidence="3">
    <location>
        <position position="378"/>
    </location>
</feature>
<dbReference type="AlphaFoldDB" id="A0A9E4KE86"/>
<dbReference type="InterPro" id="IPR009051">
    <property type="entry name" value="Helical_ferredxn"/>
</dbReference>
<dbReference type="Proteomes" id="UP000886667">
    <property type="component" value="Unassembled WGS sequence"/>
</dbReference>
<dbReference type="GO" id="GO:0016491">
    <property type="term" value="F:oxidoreductase activity"/>
    <property type="evidence" value="ECO:0007669"/>
    <property type="project" value="InterPro"/>
</dbReference>
<comment type="caution">
    <text evidence="3">The sequence shown here is derived from an EMBL/GenBank/DDBJ whole genome shotgun (WGS) entry which is preliminary data.</text>
</comment>
<dbReference type="PANTHER" id="PTHR42783:SF3">
    <property type="entry name" value="GLUTAMATE SYNTHASE [NADPH] SMALL CHAIN-RELATED"/>
    <property type="match status" value="1"/>
</dbReference>
<dbReference type="EMBL" id="JAEPCM010000393">
    <property type="protein sequence ID" value="MCG7946947.1"/>
    <property type="molecule type" value="Genomic_DNA"/>
</dbReference>
<proteinExistence type="predicted"/>
<sequence>MNKPFAITLDVGSSLLNKTGSWRTERPVYLDRLPPCNNACPAGENIQAWLYHAEEGRYEQAWREIMKNNPFPAVMGRVCYHPCEKACNRVHLDDAVGINSVERFLGDQALREGWQVAPGKDTGKRVMVVGAGPAGLACAYHLRCAGHQVTVYEASAQAGGMVRYGIPKYRMPREKLKAEIRRIEEMGVEIVLNTRIDDIQGFKQANGFDAVFLAIGAQQPKRVEIPSDESIQQLDAVGLLRAIEEEEHVALRGRVVVYGGGNTAIDVARSAIRMGATQVTLLVYEARKKMPAHEMEIAEALEEGVDILPLRAIREIRDGSLKLEQMVDGEGQWPQASGQFENFQADLVVQALGQQVETDLLQGLIGVHIEGDALQVDV</sequence>
<evidence type="ECO:0000259" key="2">
    <source>
        <dbReference type="Pfam" id="PF14691"/>
    </source>
</evidence>
<dbReference type="SUPFAM" id="SSF51971">
    <property type="entry name" value="Nucleotide-binding domain"/>
    <property type="match status" value="1"/>
</dbReference>
<dbReference type="PRINTS" id="PR00419">
    <property type="entry name" value="ADXRDTASE"/>
</dbReference>
<dbReference type="PANTHER" id="PTHR42783">
    <property type="entry name" value="GLUTAMATE SYNTHASE [NADPH] SMALL CHAIN"/>
    <property type="match status" value="1"/>
</dbReference>
<reference evidence="3" key="1">
    <citation type="journal article" date="2021" name="Proc. Natl. Acad. Sci. U.S.A.">
        <title>Global biogeography of chemosynthetic symbionts reveals both localized and globally distributed symbiont groups. .</title>
        <authorList>
            <person name="Osvatic J.T."/>
            <person name="Wilkins L.G.E."/>
            <person name="Leibrecht L."/>
            <person name="Leray M."/>
            <person name="Zauner S."/>
            <person name="Polzin J."/>
            <person name="Camacho Y."/>
            <person name="Gros O."/>
            <person name="van Gils J.A."/>
            <person name="Eisen J.A."/>
            <person name="Petersen J.M."/>
            <person name="Yuen B."/>
        </authorList>
    </citation>
    <scope>NUCLEOTIDE SEQUENCE</scope>
    <source>
        <strain evidence="3">MAGclacostrist064TRANS</strain>
    </source>
</reference>
<accession>A0A9E4KE86</accession>
<dbReference type="InterPro" id="IPR036188">
    <property type="entry name" value="FAD/NAD-bd_sf"/>
</dbReference>
<dbReference type="Pfam" id="PF14691">
    <property type="entry name" value="Fer4_20"/>
    <property type="match status" value="1"/>
</dbReference>
<name>A0A9E4KE86_9GAMM</name>
<gene>
    <name evidence="3" type="ORF">JAZ07_11440</name>
</gene>
<dbReference type="InterPro" id="IPR028261">
    <property type="entry name" value="DPD_II"/>
</dbReference>
<dbReference type="GO" id="GO:0051536">
    <property type="term" value="F:iron-sulfur cluster binding"/>
    <property type="evidence" value="ECO:0007669"/>
    <property type="project" value="InterPro"/>
</dbReference>
<dbReference type="Gene3D" id="1.10.1060.10">
    <property type="entry name" value="Alpha-helical ferredoxin"/>
    <property type="match status" value="1"/>
</dbReference>